<accession>A0A7W8LN55</accession>
<gene>
    <name evidence="4" type="ORF">HNP76_002649</name>
</gene>
<dbReference type="SMART" id="SM00331">
    <property type="entry name" value="PP2C_SIG"/>
    <property type="match status" value="1"/>
</dbReference>
<reference evidence="4 5" key="1">
    <citation type="submission" date="2020-08" db="EMBL/GenBank/DDBJ databases">
        <title>Genomic Encyclopedia of Type Strains, Phase IV (KMG-IV): sequencing the most valuable type-strain genomes for metagenomic binning, comparative biology and taxonomic classification.</title>
        <authorList>
            <person name="Goeker M."/>
        </authorList>
    </citation>
    <scope>NUCLEOTIDE SEQUENCE [LARGE SCALE GENOMIC DNA]</scope>
    <source>
        <strain evidence="4 5">DSM 103462</strain>
    </source>
</reference>
<dbReference type="InterPro" id="IPR001932">
    <property type="entry name" value="PPM-type_phosphatase-like_dom"/>
</dbReference>
<dbReference type="SUPFAM" id="SSF81606">
    <property type="entry name" value="PP2C-like"/>
    <property type="match status" value="1"/>
</dbReference>
<dbReference type="PROSITE" id="PS50885">
    <property type="entry name" value="HAMP"/>
    <property type="match status" value="1"/>
</dbReference>
<dbReference type="GO" id="GO:0016020">
    <property type="term" value="C:membrane"/>
    <property type="evidence" value="ECO:0007669"/>
    <property type="project" value="InterPro"/>
</dbReference>
<keyword evidence="2" id="KW-0472">Membrane</keyword>
<sequence>MKSKIRLSVLSIKLLASAVLFGVLMFAINSFMSYKQFKQQVETLYGDVTRQFAQTAISYVDVERIYYWLTDGNDGFWDSTNQRLNELTETAELAYIYLTVISHDYKYRTYVFDTVSSQLLSEPYELGYVESLENKTPDYIENLRKTIENGETHSYFSYKKTGGHVTTSIPVRDFFGTVVAIMSVVKPMNEIQAYKENYLRSILVAALIFTFSFILLYALSLIMGVVKPLMMIIDETSHFAEHHGELSGVLKKIRNHDELGLLAKSVEKMSVDMNRYIADLTHATAEKERLGAELNVATKIQAEMLPRVFPPYENHPEIELYASMTPAKEVGGDFYDFFMIDDDHFAVAVADVSGKGVPAALFMVIAKTLLKDAACLFKTPAEIFEHVNNTLCESNESGLFVTCWMGILELSTGKLTFANAGHTSPVLEKDGQISYIQTKPNLMLAALAGISYMNNEITLAPGDKLFLYTDGVTEASDKNNNLYGEERLLAALKKDDVKTLNPKELLNFVNDDVECFVDGAAQFDDITMLGMVFKSNTMEGK</sequence>
<evidence type="ECO:0000313" key="4">
    <source>
        <dbReference type="EMBL" id="MBB5227251.1"/>
    </source>
</evidence>
<dbReference type="Proteomes" id="UP000518887">
    <property type="component" value="Unassembled WGS sequence"/>
</dbReference>
<dbReference type="RefSeq" id="WP_184661304.1">
    <property type="nucleotide sequence ID" value="NZ_CP031518.1"/>
</dbReference>
<dbReference type="EC" id="3.1.3.3" evidence="4"/>
<proteinExistence type="predicted"/>
<dbReference type="InterPro" id="IPR052016">
    <property type="entry name" value="Bact_Sigma-Reg"/>
</dbReference>
<feature type="transmembrane region" description="Helical" evidence="2">
    <location>
        <begin position="202"/>
        <end position="226"/>
    </location>
</feature>
<dbReference type="GO" id="GO:0016791">
    <property type="term" value="F:phosphatase activity"/>
    <property type="evidence" value="ECO:0007669"/>
    <property type="project" value="TreeGrafter"/>
</dbReference>
<keyword evidence="1 4" id="KW-0378">Hydrolase</keyword>
<protein>
    <submittedName>
        <fullName evidence="4">Sigma-B regulation protein RsbU (Phosphoserine phosphatase)</fullName>
        <ecNumber evidence="4">3.1.3.3</ecNumber>
    </submittedName>
</protein>
<organism evidence="4 5">
    <name type="scientific">Treponema ruminis</name>
    <dbReference type="NCBI Taxonomy" id="744515"/>
    <lineage>
        <taxon>Bacteria</taxon>
        <taxon>Pseudomonadati</taxon>
        <taxon>Spirochaetota</taxon>
        <taxon>Spirochaetia</taxon>
        <taxon>Spirochaetales</taxon>
        <taxon>Treponemataceae</taxon>
        <taxon>Treponema</taxon>
    </lineage>
</organism>
<comment type="caution">
    <text evidence="4">The sequence shown here is derived from an EMBL/GenBank/DDBJ whole genome shotgun (WGS) entry which is preliminary data.</text>
</comment>
<keyword evidence="2" id="KW-1133">Transmembrane helix</keyword>
<dbReference type="AlphaFoldDB" id="A0A7W8LN55"/>
<dbReference type="Pfam" id="PF07228">
    <property type="entry name" value="SpoIIE"/>
    <property type="match status" value="1"/>
</dbReference>
<evidence type="ECO:0000313" key="5">
    <source>
        <dbReference type="Proteomes" id="UP000518887"/>
    </source>
</evidence>
<evidence type="ECO:0000256" key="2">
    <source>
        <dbReference type="SAM" id="Phobius"/>
    </source>
</evidence>
<dbReference type="Gene3D" id="3.60.40.10">
    <property type="entry name" value="PPM-type phosphatase domain"/>
    <property type="match status" value="1"/>
</dbReference>
<dbReference type="GO" id="GO:0007165">
    <property type="term" value="P:signal transduction"/>
    <property type="evidence" value="ECO:0007669"/>
    <property type="project" value="InterPro"/>
</dbReference>
<evidence type="ECO:0000259" key="3">
    <source>
        <dbReference type="PROSITE" id="PS50885"/>
    </source>
</evidence>
<dbReference type="InterPro" id="IPR003660">
    <property type="entry name" value="HAMP_dom"/>
</dbReference>
<keyword evidence="2" id="KW-0812">Transmembrane</keyword>
<feature type="transmembrane region" description="Helical" evidence="2">
    <location>
        <begin position="12"/>
        <end position="32"/>
    </location>
</feature>
<keyword evidence="5" id="KW-1185">Reference proteome</keyword>
<name>A0A7W8LN55_9SPIR</name>
<dbReference type="PANTHER" id="PTHR43156:SF2">
    <property type="entry name" value="STAGE II SPORULATION PROTEIN E"/>
    <property type="match status" value="1"/>
</dbReference>
<feature type="domain" description="HAMP" evidence="3">
    <location>
        <begin position="223"/>
        <end position="278"/>
    </location>
</feature>
<dbReference type="EMBL" id="JACHFQ010000009">
    <property type="protein sequence ID" value="MBB5227251.1"/>
    <property type="molecule type" value="Genomic_DNA"/>
</dbReference>
<evidence type="ECO:0000256" key="1">
    <source>
        <dbReference type="ARBA" id="ARBA00022801"/>
    </source>
</evidence>
<dbReference type="Gene3D" id="6.10.340.10">
    <property type="match status" value="1"/>
</dbReference>
<dbReference type="InterPro" id="IPR036457">
    <property type="entry name" value="PPM-type-like_dom_sf"/>
</dbReference>
<dbReference type="PANTHER" id="PTHR43156">
    <property type="entry name" value="STAGE II SPORULATION PROTEIN E-RELATED"/>
    <property type="match status" value="1"/>
</dbReference>